<dbReference type="InterPro" id="IPR009057">
    <property type="entry name" value="Homeodomain-like_sf"/>
</dbReference>
<dbReference type="Gene3D" id="1.10.10.60">
    <property type="entry name" value="Homeodomain-like"/>
    <property type="match status" value="2"/>
</dbReference>
<reference evidence="11" key="1">
    <citation type="journal article" date="2019" name="Int. J. Syst. Evol. Microbiol.">
        <title>The Global Catalogue of Microorganisms (GCM) 10K type strain sequencing project: providing services to taxonomists for standard genome sequencing and annotation.</title>
        <authorList>
            <consortium name="The Broad Institute Genomics Platform"/>
            <consortium name="The Broad Institute Genome Sequencing Center for Infectious Disease"/>
            <person name="Wu L."/>
            <person name="Ma J."/>
        </authorList>
    </citation>
    <scope>NUCLEOTIDE SEQUENCE [LARGE SCALE GENOMIC DNA]</scope>
    <source>
        <strain evidence="11">CGMCC 4.1641</strain>
    </source>
</reference>
<dbReference type="SMART" id="SM00342">
    <property type="entry name" value="HTH_ARAC"/>
    <property type="match status" value="1"/>
</dbReference>
<dbReference type="InterPro" id="IPR051313">
    <property type="entry name" value="Bact_iron-sidero_bind"/>
</dbReference>
<accession>A0ABV8S578</accession>
<evidence type="ECO:0000259" key="9">
    <source>
        <dbReference type="PROSITE" id="PS50983"/>
    </source>
</evidence>
<sequence length="525" mass="59611">MNPLAQTQHSPPLVLLHHIESRTIGHTIPEASYWLDAHTVLFIADGNGAASTPLHRHIAVRGSVLLLQPGQSLHLQAADEASLRFFRLSFVVQQDETGLFAQDEALVFESCSRLEDMLQELLRYGEQSDRLDGFERHIRFQTVLYEVIKRIPSLRSDAGDAKEAVERTIAFLHRAYRDDIEIGQLAQDTNLSRWQYGSLFKSLTGQTPTRYLTSLRIEQAKKLLTVSSARVNDIAARVGFRDEYYFSRRFKQSTGMSPTQYAHSHGRSPRIVSIQYLGELLALGIRPVGTNRSMLYALPEVSADVSAVDEPLDIQQLSKLEPDLILYPSFTPADLAQRLSGIATAVEIDWNVDVYTRLRGMGSLLGRTKEAAQWIERYKEKAEQARRKLKKAVREGETAAAFIVHSEGLYVYGGHHFGHTLYEGIGFRPPAGIQAWIERDRNAKWREIQLEEVPLFAGDRIFIALPEQGDDARRGKEMLEHPVWQSLSAVREGKSYIFKDRWANYNPVTLERHLDEVVERLLSHS</sequence>
<proteinExistence type="inferred from homology"/>
<feature type="domain" description="HTH araC/xylS-type" evidence="8">
    <location>
        <begin position="166"/>
        <end position="264"/>
    </location>
</feature>
<dbReference type="InterPro" id="IPR018062">
    <property type="entry name" value="HTH_AraC-typ_CS"/>
</dbReference>
<evidence type="ECO:0000256" key="4">
    <source>
        <dbReference type="ARBA" id="ARBA00022729"/>
    </source>
</evidence>
<dbReference type="Pfam" id="PF12833">
    <property type="entry name" value="HTH_18"/>
    <property type="match status" value="1"/>
</dbReference>
<dbReference type="SUPFAM" id="SSF53807">
    <property type="entry name" value="Helical backbone' metal receptor"/>
    <property type="match status" value="1"/>
</dbReference>
<evidence type="ECO:0000256" key="2">
    <source>
        <dbReference type="ARBA" id="ARBA00008814"/>
    </source>
</evidence>
<dbReference type="Gene3D" id="3.40.50.1980">
    <property type="entry name" value="Nitrogenase molybdenum iron protein domain"/>
    <property type="match status" value="2"/>
</dbReference>
<dbReference type="PANTHER" id="PTHR30532:SF26">
    <property type="entry name" value="IRON(3+)-HYDROXAMATE-BINDING PROTEIN FHUD"/>
    <property type="match status" value="1"/>
</dbReference>
<evidence type="ECO:0000256" key="6">
    <source>
        <dbReference type="ARBA" id="ARBA00023125"/>
    </source>
</evidence>
<dbReference type="PANTHER" id="PTHR30532">
    <property type="entry name" value="IRON III DICITRATE-BINDING PERIPLASMIC PROTEIN"/>
    <property type="match status" value="1"/>
</dbReference>
<keyword evidence="7" id="KW-0804">Transcription</keyword>
<dbReference type="PROSITE" id="PS01124">
    <property type="entry name" value="HTH_ARAC_FAMILY_2"/>
    <property type="match status" value="1"/>
</dbReference>
<keyword evidence="3" id="KW-0813">Transport</keyword>
<dbReference type="SUPFAM" id="SSF46689">
    <property type="entry name" value="Homeodomain-like"/>
    <property type="match status" value="2"/>
</dbReference>
<dbReference type="EMBL" id="JBHSED010000002">
    <property type="protein sequence ID" value="MFC4302013.1"/>
    <property type="molecule type" value="Genomic_DNA"/>
</dbReference>
<keyword evidence="6" id="KW-0238">DNA-binding</keyword>
<feature type="domain" description="Fe/B12 periplasmic-binding" evidence="9">
    <location>
        <begin position="268"/>
        <end position="525"/>
    </location>
</feature>
<evidence type="ECO:0000256" key="5">
    <source>
        <dbReference type="ARBA" id="ARBA00023015"/>
    </source>
</evidence>
<name>A0ABV8S578_9BACL</name>
<keyword evidence="11" id="KW-1185">Reference proteome</keyword>
<dbReference type="PROSITE" id="PS00041">
    <property type="entry name" value="HTH_ARAC_FAMILY_1"/>
    <property type="match status" value="1"/>
</dbReference>
<dbReference type="InterPro" id="IPR020449">
    <property type="entry name" value="Tscrpt_reg_AraC-type_HTH"/>
</dbReference>
<keyword evidence="5" id="KW-0805">Transcription regulation</keyword>
<dbReference type="Pfam" id="PF01497">
    <property type="entry name" value="Peripla_BP_2"/>
    <property type="match status" value="1"/>
</dbReference>
<evidence type="ECO:0000313" key="11">
    <source>
        <dbReference type="Proteomes" id="UP001595755"/>
    </source>
</evidence>
<comment type="caution">
    <text evidence="10">The sequence shown here is derived from an EMBL/GenBank/DDBJ whole genome shotgun (WGS) entry which is preliminary data.</text>
</comment>
<evidence type="ECO:0000256" key="7">
    <source>
        <dbReference type="ARBA" id="ARBA00023163"/>
    </source>
</evidence>
<protein>
    <submittedName>
        <fullName evidence="10">Helix-turn-helix domain-containing protein</fullName>
    </submittedName>
</protein>
<evidence type="ECO:0000256" key="1">
    <source>
        <dbReference type="ARBA" id="ARBA00004196"/>
    </source>
</evidence>
<evidence type="ECO:0000259" key="8">
    <source>
        <dbReference type="PROSITE" id="PS01124"/>
    </source>
</evidence>
<dbReference type="Proteomes" id="UP001595755">
    <property type="component" value="Unassembled WGS sequence"/>
</dbReference>
<comment type="similarity">
    <text evidence="2">Belongs to the bacterial solute-binding protein 8 family.</text>
</comment>
<evidence type="ECO:0000313" key="10">
    <source>
        <dbReference type="EMBL" id="MFC4302013.1"/>
    </source>
</evidence>
<evidence type="ECO:0000256" key="3">
    <source>
        <dbReference type="ARBA" id="ARBA00022448"/>
    </source>
</evidence>
<dbReference type="InterPro" id="IPR002491">
    <property type="entry name" value="ABC_transptr_periplasmic_BD"/>
</dbReference>
<comment type="subcellular location">
    <subcellularLocation>
        <location evidence="1">Cell envelope</location>
    </subcellularLocation>
</comment>
<dbReference type="RefSeq" id="WP_204605739.1">
    <property type="nucleotide sequence ID" value="NZ_JBHSED010000002.1"/>
</dbReference>
<dbReference type="InterPro" id="IPR018060">
    <property type="entry name" value="HTH_AraC"/>
</dbReference>
<organism evidence="10 11">
    <name type="scientific">Cohnella boryungensis</name>
    <dbReference type="NCBI Taxonomy" id="768479"/>
    <lineage>
        <taxon>Bacteria</taxon>
        <taxon>Bacillati</taxon>
        <taxon>Bacillota</taxon>
        <taxon>Bacilli</taxon>
        <taxon>Bacillales</taxon>
        <taxon>Paenibacillaceae</taxon>
        <taxon>Cohnella</taxon>
    </lineage>
</organism>
<gene>
    <name evidence="10" type="ORF">ACFO1S_01010</name>
</gene>
<dbReference type="PRINTS" id="PR00032">
    <property type="entry name" value="HTHARAC"/>
</dbReference>
<dbReference type="PROSITE" id="PS50983">
    <property type="entry name" value="FE_B12_PBP"/>
    <property type="match status" value="1"/>
</dbReference>
<keyword evidence="4" id="KW-0732">Signal</keyword>